<evidence type="ECO:0000256" key="1">
    <source>
        <dbReference type="SAM" id="SignalP"/>
    </source>
</evidence>
<dbReference type="Proteomes" id="UP000325788">
    <property type="component" value="Unassembled WGS sequence"/>
</dbReference>
<accession>A0A5N4WPZ5</accession>
<feature type="chain" id="PRO_5024439422" description="DUF2845 domain-containing protein" evidence="1">
    <location>
        <begin position="26"/>
        <end position="104"/>
    </location>
</feature>
<protein>
    <recommendedName>
        <fullName evidence="4">DUF2845 domain-containing protein</fullName>
    </recommendedName>
</protein>
<evidence type="ECO:0000313" key="2">
    <source>
        <dbReference type="EMBL" id="KAB1857879.1"/>
    </source>
</evidence>
<feature type="signal peptide" evidence="1">
    <location>
        <begin position="1"/>
        <end position="25"/>
    </location>
</feature>
<dbReference type="RefSeq" id="WP_151504082.1">
    <property type="nucleotide sequence ID" value="NZ_VXLD01000002.1"/>
</dbReference>
<evidence type="ECO:0008006" key="4">
    <source>
        <dbReference type="Google" id="ProtNLM"/>
    </source>
</evidence>
<dbReference type="AlphaFoldDB" id="A0A5N4WPZ5"/>
<gene>
    <name evidence="2" type="ORF">F4W09_03850</name>
</gene>
<dbReference type="EMBL" id="VXLD01000002">
    <property type="protein sequence ID" value="KAB1857879.1"/>
    <property type="molecule type" value="Genomic_DNA"/>
</dbReference>
<comment type="caution">
    <text evidence="2">The sequence shown here is derived from an EMBL/GenBank/DDBJ whole genome shotgun (WGS) entry which is preliminary data.</text>
</comment>
<organism evidence="2 3">
    <name type="scientific">Acinetobacter tandoii</name>
    <dbReference type="NCBI Taxonomy" id="202954"/>
    <lineage>
        <taxon>Bacteria</taxon>
        <taxon>Pseudomonadati</taxon>
        <taxon>Pseudomonadota</taxon>
        <taxon>Gammaproteobacteria</taxon>
        <taxon>Moraxellales</taxon>
        <taxon>Moraxellaceae</taxon>
        <taxon>Acinetobacter</taxon>
    </lineage>
</organism>
<keyword evidence="1" id="KW-0732">Signal</keyword>
<evidence type="ECO:0000313" key="3">
    <source>
        <dbReference type="Proteomes" id="UP000325788"/>
    </source>
</evidence>
<proteinExistence type="predicted"/>
<reference evidence="2 3" key="1">
    <citation type="submission" date="2019-09" db="EMBL/GenBank/DDBJ databases">
        <title>Draft genome sequence of Acinetobacter tandoii W4-4-4 isolated from environmental water sample.</title>
        <authorList>
            <person name="Wee S.K."/>
            <person name="Yan B."/>
            <person name="Mustaffa S.B."/>
            <person name="Yap E.P.H."/>
        </authorList>
    </citation>
    <scope>NUCLEOTIDE SEQUENCE [LARGE SCALE GENOMIC DNA]</scope>
    <source>
        <strain evidence="2 3">W4-4-4</strain>
    </source>
</reference>
<sequence length="104" mass="11894">MMKKILKISGYLLFVFVIGTSYATAATETRTIRTENGQLVSLGDSYIQLVQNMQQSPISVRNYEWKEGKKQLTASDHVYLVGNAYYTVTIVDNVIKKIVWDRKI</sequence>
<name>A0A5N4WPZ5_9GAMM</name>